<feature type="domain" description="FAR1" evidence="1">
    <location>
        <begin position="9"/>
        <end position="84"/>
    </location>
</feature>
<feature type="domain" description="MULE transposase" evidence="2">
    <location>
        <begin position="212"/>
        <end position="275"/>
    </location>
</feature>
<dbReference type="OrthoDB" id="1597504at2759"/>
<dbReference type="PANTHER" id="PTHR47718:SF9">
    <property type="entry name" value="PROTEIN FAR1-RELATED SEQUENCE"/>
    <property type="match status" value="1"/>
</dbReference>
<sequence length="326" mass="38966">MVLEFVKINMIKKNNKIVRRDLSCHRGRKKPVKVIDTSKDQTKRESSRCGCNAHVRINLRRVFEIFSEEWHVPRFVKQHNHELLLPHETHLLPCNRVITAEDEEKMLLHKEAGLSIDYSSYGARKKVEHSGLPFIEKDIRNLFMKVKKMIAHDDAMGLIESVKLAKEENIKFQYACTIDEDRRLEHLFWCHVQSFDWCHVQSFDWYHNYRDVVIFDTTYKVNAYNMPRVIFMGISNHENTILFRCALLHNETTSTFKWLMKTFVQALRKPPKTILNSPEEFEHNWPLTIEKYNLQNYKHVKGLYQSRHFWAPAYLRDYMDVAIKEI</sequence>
<evidence type="ECO:0008006" key="6">
    <source>
        <dbReference type="Google" id="ProtNLM"/>
    </source>
</evidence>
<evidence type="ECO:0000259" key="1">
    <source>
        <dbReference type="Pfam" id="PF03101"/>
    </source>
</evidence>
<feature type="domain" description="FAR1-related sequence 11-like HTH-like" evidence="3">
    <location>
        <begin position="98"/>
        <end position="149"/>
    </location>
</feature>
<dbReference type="Pfam" id="PF03101">
    <property type="entry name" value="FAR1"/>
    <property type="match status" value="1"/>
</dbReference>
<dbReference type="Pfam" id="PF26175">
    <property type="entry name" value="HTH_FAR1"/>
    <property type="match status" value="1"/>
</dbReference>
<dbReference type="InterPro" id="IPR018289">
    <property type="entry name" value="MULE_transposase_dom"/>
</dbReference>
<dbReference type="PANTHER" id="PTHR47718">
    <property type="entry name" value="OS01G0519700 PROTEIN"/>
    <property type="match status" value="1"/>
</dbReference>
<proteinExistence type="predicted"/>
<dbReference type="Proteomes" id="UP001153076">
    <property type="component" value="Unassembled WGS sequence"/>
</dbReference>
<name>A0A9Q1KDW9_9CARY</name>
<accession>A0A9Q1KDW9</accession>
<organism evidence="4 5">
    <name type="scientific">Carnegiea gigantea</name>
    <dbReference type="NCBI Taxonomy" id="171969"/>
    <lineage>
        <taxon>Eukaryota</taxon>
        <taxon>Viridiplantae</taxon>
        <taxon>Streptophyta</taxon>
        <taxon>Embryophyta</taxon>
        <taxon>Tracheophyta</taxon>
        <taxon>Spermatophyta</taxon>
        <taxon>Magnoliopsida</taxon>
        <taxon>eudicotyledons</taxon>
        <taxon>Gunneridae</taxon>
        <taxon>Pentapetalae</taxon>
        <taxon>Caryophyllales</taxon>
        <taxon>Cactineae</taxon>
        <taxon>Cactaceae</taxon>
        <taxon>Cactoideae</taxon>
        <taxon>Echinocereeae</taxon>
        <taxon>Carnegiea</taxon>
    </lineage>
</organism>
<gene>
    <name evidence="4" type="ORF">Cgig2_020372</name>
</gene>
<evidence type="ECO:0000259" key="3">
    <source>
        <dbReference type="Pfam" id="PF26175"/>
    </source>
</evidence>
<dbReference type="AlphaFoldDB" id="A0A9Q1KDW9"/>
<dbReference type="InterPro" id="IPR058778">
    <property type="entry name" value="HTH_FAR1-11-like"/>
</dbReference>
<reference evidence="4" key="1">
    <citation type="submission" date="2022-04" db="EMBL/GenBank/DDBJ databases">
        <title>Carnegiea gigantea Genome sequencing and assembly v2.</title>
        <authorList>
            <person name="Copetti D."/>
            <person name="Sanderson M.J."/>
            <person name="Burquez A."/>
            <person name="Wojciechowski M.F."/>
        </authorList>
    </citation>
    <scope>NUCLEOTIDE SEQUENCE</scope>
    <source>
        <strain evidence="4">SGP5-SGP5p</strain>
        <tissue evidence="4">Aerial part</tissue>
    </source>
</reference>
<evidence type="ECO:0000259" key="2">
    <source>
        <dbReference type="Pfam" id="PF10551"/>
    </source>
</evidence>
<comment type="caution">
    <text evidence="4">The sequence shown here is derived from an EMBL/GenBank/DDBJ whole genome shotgun (WGS) entry which is preliminary data.</text>
</comment>
<dbReference type="InterPro" id="IPR004330">
    <property type="entry name" value="FAR1_DNA_bnd_dom"/>
</dbReference>
<keyword evidence="5" id="KW-1185">Reference proteome</keyword>
<dbReference type="Pfam" id="PF10551">
    <property type="entry name" value="MULE"/>
    <property type="match status" value="1"/>
</dbReference>
<evidence type="ECO:0000313" key="5">
    <source>
        <dbReference type="Proteomes" id="UP001153076"/>
    </source>
</evidence>
<dbReference type="EMBL" id="JAKOGI010000177">
    <property type="protein sequence ID" value="KAJ8441081.1"/>
    <property type="molecule type" value="Genomic_DNA"/>
</dbReference>
<protein>
    <recommendedName>
        <fullName evidence="6">Protein FAR1-RELATED SEQUENCE</fullName>
    </recommendedName>
</protein>
<evidence type="ECO:0000313" key="4">
    <source>
        <dbReference type="EMBL" id="KAJ8441081.1"/>
    </source>
</evidence>